<dbReference type="Pfam" id="PF00583">
    <property type="entry name" value="Acetyltransf_1"/>
    <property type="match status" value="1"/>
</dbReference>
<sequence length="156" mass="18180">MIRTFVQKDLQYVIEAHIRIYRNEYNYDHSFTEFITNSVNSFGLKGNHSREMLWIVELDQTASGSIGLTQVNENTAQLRWFLIEPEARGAGWGGELIKQAILFAKEKDYTSVILWTNESLISARRLYQSVGFEVKEVRKQMLSGQELTEEQWELVL</sequence>
<feature type="domain" description="N-acetyltransferase" evidence="2">
    <location>
        <begin position="1"/>
        <end position="156"/>
    </location>
</feature>
<evidence type="ECO:0000313" key="3">
    <source>
        <dbReference type="EMBL" id="WWP22251.1"/>
    </source>
</evidence>
<keyword evidence="1" id="KW-0808">Transferase</keyword>
<dbReference type="CDD" id="cd04301">
    <property type="entry name" value="NAT_SF"/>
    <property type="match status" value="1"/>
</dbReference>
<dbReference type="InterPro" id="IPR000182">
    <property type="entry name" value="GNAT_dom"/>
</dbReference>
<dbReference type="PROSITE" id="PS51186">
    <property type="entry name" value="GNAT"/>
    <property type="match status" value="1"/>
</dbReference>
<dbReference type="PANTHER" id="PTHR13947">
    <property type="entry name" value="GNAT FAMILY N-ACETYLTRANSFERASE"/>
    <property type="match status" value="1"/>
</dbReference>
<dbReference type="EMBL" id="CP145892">
    <property type="protein sequence ID" value="WWP22251.1"/>
    <property type="molecule type" value="Genomic_DNA"/>
</dbReference>
<dbReference type="Proteomes" id="UP001364764">
    <property type="component" value="Chromosome"/>
</dbReference>
<protein>
    <submittedName>
        <fullName evidence="3">GNAT family N-acetyltransferase</fullName>
    </submittedName>
</protein>
<dbReference type="RefSeq" id="WP_338708192.1">
    <property type="nucleotide sequence ID" value="NZ_CP145892.1"/>
</dbReference>
<accession>A0ABD8AYA5</accession>
<proteinExistence type="predicted"/>
<evidence type="ECO:0000256" key="1">
    <source>
        <dbReference type="ARBA" id="ARBA00022679"/>
    </source>
</evidence>
<dbReference type="SUPFAM" id="SSF55729">
    <property type="entry name" value="Acyl-CoA N-acyltransferases (Nat)"/>
    <property type="match status" value="1"/>
</dbReference>
<name>A0ABD8AYA5_PAEAM</name>
<evidence type="ECO:0000259" key="2">
    <source>
        <dbReference type="PROSITE" id="PS51186"/>
    </source>
</evidence>
<dbReference type="Gene3D" id="3.40.630.30">
    <property type="match status" value="1"/>
</dbReference>
<dbReference type="GO" id="GO:0016740">
    <property type="term" value="F:transferase activity"/>
    <property type="evidence" value="ECO:0007669"/>
    <property type="project" value="UniProtKB-KW"/>
</dbReference>
<reference evidence="3 4" key="1">
    <citation type="submission" date="2024-02" db="EMBL/GenBank/DDBJ databases">
        <title>Complete sequences of two Paenibacillus sp. strains and one Lysinibacillus strain isolated from the environment on STAA medium highlight biotechnological potential.</title>
        <authorList>
            <person name="Attere S.A."/>
            <person name="Piche L.C."/>
            <person name="Intertaglia L."/>
            <person name="Lami R."/>
            <person name="Charette S.J."/>
            <person name="Vincent A.T."/>
        </authorList>
    </citation>
    <scope>NUCLEOTIDE SEQUENCE [LARGE SCALE GENOMIC DNA]</scope>
    <source>
        <strain evidence="3 4">Y5S-7</strain>
    </source>
</reference>
<dbReference type="GeneID" id="93475554"/>
<dbReference type="InterPro" id="IPR050769">
    <property type="entry name" value="NAT_camello-type"/>
</dbReference>
<dbReference type="AlphaFoldDB" id="A0ABD8AYA5"/>
<dbReference type="PANTHER" id="PTHR13947:SF37">
    <property type="entry name" value="LD18367P"/>
    <property type="match status" value="1"/>
</dbReference>
<dbReference type="InterPro" id="IPR016181">
    <property type="entry name" value="Acyl_CoA_acyltransferase"/>
</dbReference>
<gene>
    <name evidence="3" type="ORF">V6668_08775</name>
</gene>
<organism evidence="3 4">
    <name type="scientific">Paenibacillus amylolyticus</name>
    <dbReference type="NCBI Taxonomy" id="1451"/>
    <lineage>
        <taxon>Bacteria</taxon>
        <taxon>Bacillati</taxon>
        <taxon>Bacillota</taxon>
        <taxon>Bacilli</taxon>
        <taxon>Bacillales</taxon>
        <taxon>Paenibacillaceae</taxon>
        <taxon>Paenibacillus</taxon>
    </lineage>
</organism>
<evidence type="ECO:0000313" key="4">
    <source>
        <dbReference type="Proteomes" id="UP001364764"/>
    </source>
</evidence>